<dbReference type="Proteomes" id="UP000028875">
    <property type="component" value="Unassembled WGS sequence"/>
</dbReference>
<protein>
    <submittedName>
        <fullName evidence="2">Colanic acid biosynthesis protein</fullName>
    </submittedName>
</protein>
<name>A0A024Q7D3_9BACI</name>
<dbReference type="STRING" id="1462526.BN990_00649"/>
<dbReference type="EMBL" id="CCDP010000001">
    <property type="protein sequence ID" value="CDQ38379.1"/>
    <property type="molecule type" value="Genomic_DNA"/>
</dbReference>
<dbReference type="OrthoDB" id="3188137at2"/>
<dbReference type="PANTHER" id="PTHR36836">
    <property type="entry name" value="COLANIC ACID BIOSYNTHESIS PROTEIN WCAK"/>
    <property type="match status" value="1"/>
</dbReference>
<dbReference type="InterPro" id="IPR007345">
    <property type="entry name" value="Polysacch_pyruvyl_Trfase"/>
</dbReference>
<reference evidence="2 3" key="1">
    <citation type="submission" date="2014-03" db="EMBL/GenBank/DDBJ databases">
        <authorList>
            <person name="Urmite Genomes U."/>
        </authorList>
    </citation>
    <scope>NUCLEOTIDE SEQUENCE [LARGE SCALE GENOMIC DNA]</scope>
    <source>
        <strain evidence="2 3">Vm-5</strain>
    </source>
</reference>
<dbReference type="eggNOG" id="COG2327">
    <property type="taxonomic scope" value="Bacteria"/>
</dbReference>
<comment type="caution">
    <text evidence="2">The sequence shown here is derived from an EMBL/GenBank/DDBJ whole genome shotgun (WGS) entry which is preliminary data.</text>
</comment>
<dbReference type="PANTHER" id="PTHR36836:SF1">
    <property type="entry name" value="COLANIC ACID BIOSYNTHESIS PROTEIN WCAK"/>
    <property type="match status" value="1"/>
</dbReference>
<evidence type="ECO:0000313" key="3">
    <source>
        <dbReference type="Proteomes" id="UP000028875"/>
    </source>
</evidence>
<accession>A0A024Q7D3</accession>
<dbReference type="RefSeq" id="WP_038242305.1">
    <property type="nucleotide sequence ID" value="NZ_BNER01000001.1"/>
</dbReference>
<sequence>MNNIMLYAYTQHNLGDDLFIKILCDRYPNTTFHLLAPRDYDKTFLKLKNLNIIPRDSLFFRGGNWLATKMNQQQLLSAFLSRECDAVVYAGGSLFIQHADWKRQMKQVKAMYIKEKPFFLLGANFGPHSDQAFLMEYHQLFQQFTDICFRDQYSYTLFNDLPNVRVATDMAFQLETTDTKTASMMSVIISVIKPSIRSSLRGYDAIYYNKVSEIARYFMIQGYTVTLMSFCGYERDHEAINSIIHLLSDDEKNQIRTFYYQYKLEEALTLLSSSAFIVATRFHSMILGWLFQKPVFPIVYSSKMTNILNDINFQGSYTTFDGLKNLKAENVYESINTNTVDISNQISKAGKQFFQLDSYLKTKT</sequence>
<proteinExistence type="predicted"/>
<reference evidence="3" key="2">
    <citation type="submission" date="2014-05" db="EMBL/GenBank/DDBJ databases">
        <title>Draft genome sequence of Virgibacillus massiliensis Vm-5.</title>
        <authorList>
            <person name="Khelaifia S."/>
            <person name="Croce O."/>
            <person name="Lagier J.C."/>
            <person name="Raoult D."/>
        </authorList>
    </citation>
    <scope>NUCLEOTIDE SEQUENCE [LARGE SCALE GENOMIC DNA]</scope>
    <source>
        <strain evidence="3">Vm-5</strain>
    </source>
</reference>
<evidence type="ECO:0000313" key="2">
    <source>
        <dbReference type="EMBL" id="CDQ38379.1"/>
    </source>
</evidence>
<keyword evidence="3" id="KW-1185">Reference proteome</keyword>
<evidence type="ECO:0000259" key="1">
    <source>
        <dbReference type="Pfam" id="PF04230"/>
    </source>
</evidence>
<feature type="domain" description="Polysaccharide pyruvyl transferase" evidence="1">
    <location>
        <begin position="13"/>
        <end position="302"/>
    </location>
</feature>
<organism evidence="2 3">
    <name type="scientific">Virgibacillus massiliensis</name>
    <dbReference type="NCBI Taxonomy" id="1462526"/>
    <lineage>
        <taxon>Bacteria</taxon>
        <taxon>Bacillati</taxon>
        <taxon>Bacillota</taxon>
        <taxon>Bacilli</taxon>
        <taxon>Bacillales</taxon>
        <taxon>Bacillaceae</taxon>
        <taxon>Virgibacillus</taxon>
    </lineage>
</organism>
<dbReference type="AlphaFoldDB" id="A0A024Q7D3"/>
<gene>
    <name evidence="2" type="ORF">BN990_00649</name>
</gene>
<dbReference type="Pfam" id="PF04230">
    <property type="entry name" value="PS_pyruv_trans"/>
    <property type="match status" value="1"/>
</dbReference>